<evidence type="ECO:0000313" key="12">
    <source>
        <dbReference type="EMBL" id="WPC22556.1"/>
    </source>
</evidence>
<dbReference type="NCBIfam" id="NF009676">
    <property type="entry name" value="PRK13197.1"/>
    <property type="match status" value="1"/>
</dbReference>
<keyword evidence="7 9" id="KW-0378">Hydrolase</keyword>
<dbReference type="InterPro" id="IPR033693">
    <property type="entry name" value="PGPEP1_Glu_AS"/>
</dbReference>
<dbReference type="InterPro" id="IPR016125">
    <property type="entry name" value="Peptidase_C15-like"/>
</dbReference>
<dbReference type="EMBL" id="CP104778">
    <property type="protein sequence ID" value="WPC22556.1"/>
    <property type="molecule type" value="Genomic_DNA"/>
</dbReference>
<dbReference type="SUPFAM" id="SSF53182">
    <property type="entry name" value="Pyrrolidone carboxyl peptidase (pyroglutamate aminopeptidase)"/>
    <property type="match status" value="1"/>
</dbReference>
<dbReference type="PROSITE" id="PS01334">
    <property type="entry name" value="PYRASE_CYS"/>
    <property type="match status" value="1"/>
</dbReference>
<dbReference type="InterPro" id="IPR036440">
    <property type="entry name" value="Peptidase_C15-like_sf"/>
</dbReference>
<dbReference type="CDD" id="cd00501">
    <property type="entry name" value="Peptidase_C15"/>
    <property type="match status" value="1"/>
</dbReference>
<dbReference type="PANTHER" id="PTHR23402:SF1">
    <property type="entry name" value="PYROGLUTAMYL-PEPTIDASE I"/>
    <property type="match status" value="1"/>
</dbReference>
<evidence type="ECO:0000256" key="1">
    <source>
        <dbReference type="ARBA" id="ARBA00001770"/>
    </source>
</evidence>
<dbReference type="InterPro" id="IPR029762">
    <property type="entry name" value="PGP-I_bact-type"/>
</dbReference>
<feature type="active site" evidence="9 11">
    <location>
        <position position="141"/>
    </location>
</feature>
<dbReference type="NCBIfam" id="TIGR00504">
    <property type="entry name" value="pyro_pdase"/>
    <property type="match status" value="1"/>
</dbReference>
<dbReference type="PIRSF" id="PIRSF015592">
    <property type="entry name" value="Prld-crbxl_pptds"/>
    <property type="match status" value="1"/>
</dbReference>
<dbReference type="Proteomes" id="UP001302696">
    <property type="component" value="Chromosome"/>
</dbReference>
<evidence type="ECO:0000256" key="5">
    <source>
        <dbReference type="ARBA" id="ARBA00022490"/>
    </source>
</evidence>
<dbReference type="GO" id="GO:0016920">
    <property type="term" value="F:pyroglutamyl-peptidase activity"/>
    <property type="evidence" value="ECO:0007669"/>
    <property type="project" value="UniProtKB-EC"/>
</dbReference>
<feature type="active site" evidence="9">
    <location>
        <position position="165"/>
    </location>
</feature>
<evidence type="ECO:0000256" key="3">
    <source>
        <dbReference type="ARBA" id="ARBA00004496"/>
    </source>
</evidence>
<comment type="similarity">
    <text evidence="4 9">Belongs to the peptidase C15 family.</text>
</comment>
<evidence type="ECO:0000256" key="8">
    <source>
        <dbReference type="ARBA" id="ARBA00022807"/>
    </source>
</evidence>
<evidence type="ECO:0000256" key="2">
    <source>
        <dbReference type="ARBA" id="ARBA00002280"/>
    </source>
</evidence>
<protein>
    <recommendedName>
        <fullName evidence="9">Pyrrolidone-carboxylate peptidase</fullName>
        <ecNumber evidence="9">3.4.19.3</ecNumber>
    </recommendedName>
    <alternativeName>
        <fullName evidence="9">5-oxoprolyl-peptidase</fullName>
    </alternativeName>
    <alternativeName>
        <fullName evidence="9">Pyroglutamyl-peptidase I</fullName>
        <shortName evidence="9">PGP-I</shortName>
        <shortName evidence="9">Pyrase</shortName>
    </alternativeName>
</protein>
<dbReference type="EC" id="3.4.19.3" evidence="9"/>
<dbReference type="InterPro" id="IPR000816">
    <property type="entry name" value="Peptidase_C15"/>
</dbReference>
<dbReference type="PROSITE" id="PS01333">
    <property type="entry name" value="PYRASE_GLU"/>
    <property type="match status" value="1"/>
</dbReference>
<keyword evidence="6 9" id="KW-0645">Protease</keyword>
<keyword evidence="5 9" id="KW-0963">Cytoplasm</keyword>
<evidence type="ECO:0000256" key="11">
    <source>
        <dbReference type="PROSITE-ProRule" id="PRU10077"/>
    </source>
</evidence>
<evidence type="ECO:0000256" key="7">
    <source>
        <dbReference type="ARBA" id="ARBA00022801"/>
    </source>
</evidence>
<evidence type="ECO:0000256" key="4">
    <source>
        <dbReference type="ARBA" id="ARBA00006641"/>
    </source>
</evidence>
<evidence type="ECO:0000256" key="10">
    <source>
        <dbReference type="PROSITE-ProRule" id="PRU10076"/>
    </source>
</evidence>
<dbReference type="RefSeq" id="WP_057772909.1">
    <property type="nucleotide sequence ID" value="NZ_BBIM01000028.1"/>
</dbReference>
<comment type="subcellular location">
    <subcellularLocation>
        <location evidence="3 9">Cytoplasm</location>
    </subcellularLocation>
</comment>
<evidence type="ECO:0000256" key="6">
    <source>
        <dbReference type="ARBA" id="ARBA00022670"/>
    </source>
</evidence>
<comment type="catalytic activity">
    <reaction evidence="1 9 10">
        <text>Release of an N-terminal pyroglutamyl group from a polypeptide, the second amino acid generally not being Pro.</text>
        <dbReference type="EC" id="3.4.19.3"/>
    </reaction>
</comment>
<gene>
    <name evidence="9 12" type="primary">pcp</name>
    <name evidence="12" type="ORF">N6G96_05045</name>
</gene>
<dbReference type="Gene3D" id="3.40.630.20">
    <property type="entry name" value="Peptidase C15, pyroglutamyl peptidase I-like"/>
    <property type="match status" value="1"/>
</dbReference>
<keyword evidence="8 9" id="KW-0788">Thiol protease</keyword>
<dbReference type="Pfam" id="PF01470">
    <property type="entry name" value="Peptidase_C15"/>
    <property type="match status" value="1"/>
</dbReference>
<dbReference type="HAMAP" id="MF_00417">
    <property type="entry name" value="Pyrrolid_peptidase"/>
    <property type="match status" value="1"/>
</dbReference>
<name>A0ABZ0Q6D6_9LACO</name>
<evidence type="ECO:0000313" key="13">
    <source>
        <dbReference type="Proteomes" id="UP001302696"/>
    </source>
</evidence>
<reference evidence="13" key="1">
    <citation type="submission" date="2024-06" db="EMBL/GenBank/DDBJ databases">
        <authorList>
            <person name="Chang H.C."/>
            <person name="Mun S.Y."/>
        </authorList>
    </citation>
    <scope>NUCLEOTIDE SEQUENCE [LARGE SCALE GENOMIC DNA]</scope>
    <source>
        <strain evidence="13">KT1</strain>
    </source>
</reference>
<feature type="active site" evidence="9 10">
    <location>
        <position position="78"/>
    </location>
</feature>
<accession>A0ABZ0Q6D6</accession>
<proteinExistence type="inferred from homology"/>
<comment type="function">
    <text evidence="2 9">Removes 5-oxoproline from various penultimate amino acid residues except L-proline.</text>
</comment>
<keyword evidence="13" id="KW-1185">Reference proteome</keyword>
<sequence>MKILVTGFDPFGDDKINPAIEAVKKLPDKIAGADIVKVEIPTIFGKCAEVTHEAIVKEKPDYVLSIGQAGGRFGLTPERVAINFDDGRIKDNAGYQPLNTPIHEDGQNAYFTELPVKAMAKAIRKVGLPSSVSTTAGTYVCNHIMYQVQYMIDKEFHDLKAGFMHIPFLPEQVTTRPNTAALSLNDDVRGITAAIEAIVEMDGKKDIESVEGSIA</sequence>
<dbReference type="PANTHER" id="PTHR23402">
    <property type="entry name" value="PROTEASE FAMILY C15 PYROGLUTAMYL-PEPTIDASE I-RELATED"/>
    <property type="match status" value="1"/>
</dbReference>
<comment type="subunit">
    <text evidence="9">Homotetramer.</text>
</comment>
<evidence type="ECO:0000256" key="9">
    <source>
        <dbReference type="HAMAP-Rule" id="MF_00417"/>
    </source>
</evidence>
<dbReference type="PRINTS" id="PR00706">
    <property type="entry name" value="PYROGLUPTASE"/>
</dbReference>
<dbReference type="InterPro" id="IPR033694">
    <property type="entry name" value="PGPEP1_Cys_AS"/>
</dbReference>
<organism evidence="12 13">
    <name type="scientific">Pediococcus inopinatus</name>
    <dbReference type="NCBI Taxonomy" id="114090"/>
    <lineage>
        <taxon>Bacteria</taxon>
        <taxon>Bacillati</taxon>
        <taxon>Bacillota</taxon>
        <taxon>Bacilli</taxon>
        <taxon>Lactobacillales</taxon>
        <taxon>Lactobacillaceae</taxon>
        <taxon>Pediococcus</taxon>
    </lineage>
</organism>